<evidence type="ECO:0000313" key="2">
    <source>
        <dbReference type="EMBL" id="ORX91977.1"/>
    </source>
</evidence>
<organism evidence="2 3">
    <name type="scientific">Clohesyomyces aquaticus</name>
    <dbReference type="NCBI Taxonomy" id="1231657"/>
    <lineage>
        <taxon>Eukaryota</taxon>
        <taxon>Fungi</taxon>
        <taxon>Dikarya</taxon>
        <taxon>Ascomycota</taxon>
        <taxon>Pezizomycotina</taxon>
        <taxon>Dothideomycetes</taxon>
        <taxon>Pleosporomycetidae</taxon>
        <taxon>Pleosporales</taxon>
        <taxon>Lindgomycetaceae</taxon>
        <taxon>Clohesyomyces</taxon>
    </lineage>
</organism>
<evidence type="ECO:0000313" key="3">
    <source>
        <dbReference type="Proteomes" id="UP000193144"/>
    </source>
</evidence>
<protein>
    <submittedName>
        <fullName evidence="2">Uncharacterized protein</fullName>
    </submittedName>
</protein>
<feature type="region of interest" description="Disordered" evidence="1">
    <location>
        <begin position="51"/>
        <end position="70"/>
    </location>
</feature>
<keyword evidence="3" id="KW-1185">Reference proteome</keyword>
<dbReference type="Proteomes" id="UP000193144">
    <property type="component" value="Unassembled WGS sequence"/>
</dbReference>
<dbReference type="InterPro" id="IPR046670">
    <property type="entry name" value="DUF6540"/>
</dbReference>
<name>A0A1Y1Y1U7_9PLEO</name>
<feature type="compositionally biased region" description="Basic and acidic residues" evidence="1">
    <location>
        <begin position="16"/>
        <end position="27"/>
    </location>
</feature>
<evidence type="ECO:0000256" key="1">
    <source>
        <dbReference type="SAM" id="MobiDB-lite"/>
    </source>
</evidence>
<dbReference type="OrthoDB" id="4342612at2759"/>
<feature type="compositionally biased region" description="Polar residues" evidence="1">
    <location>
        <begin position="1"/>
        <end position="15"/>
    </location>
</feature>
<dbReference type="Pfam" id="PF20174">
    <property type="entry name" value="DUF6540"/>
    <property type="match status" value="1"/>
</dbReference>
<feature type="region of interest" description="Disordered" evidence="1">
    <location>
        <begin position="1"/>
        <end position="39"/>
    </location>
</feature>
<proteinExistence type="predicted"/>
<reference evidence="2 3" key="1">
    <citation type="submission" date="2016-07" db="EMBL/GenBank/DDBJ databases">
        <title>Pervasive Adenine N6-methylation of Active Genes in Fungi.</title>
        <authorList>
            <consortium name="DOE Joint Genome Institute"/>
            <person name="Mondo S.J."/>
            <person name="Dannebaum R.O."/>
            <person name="Kuo R.C."/>
            <person name="Labutti K."/>
            <person name="Haridas S."/>
            <person name="Kuo A."/>
            <person name="Salamov A."/>
            <person name="Ahrendt S.R."/>
            <person name="Lipzen A."/>
            <person name="Sullivan W."/>
            <person name="Andreopoulos W.B."/>
            <person name="Clum A."/>
            <person name="Lindquist E."/>
            <person name="Daum C."/>
            <person name="Ramamoorthy G.K."/>
            <person name="Gryganskyi A."/>
            <person name="Culley D."/>
            <person name="Magnuson J.K."/>
            <person name="James T.Y."/>
            <person name="O'Malley M.A."/>
            <person name="Stajich J.E."/>
            <person name="Spatafora J.W."/>
            <person name="Visel A."/>
            <person name="Grigoriev I.V."/>
        </authorList>
    </citation>
    <scope>NUCLEOTIDE SEQUENCE [LARGE SCALE GENOMIC DNA]</scope>
    <source>
        <strain evidence="2 3">CBS 115471</strain>
    </source>
</reference>
<dbReference type="EMBL" id="MCFA01000424">
    <property type="protein sequence ID" value="ORX91977.1"/>
    <property type="molecule type" value="Genomic_DNA"/>
</dbReference>
<gene>
    <name evidence="2" type="ORF">BCR34DRAFT_271113</name>
</gene>
<comment type="caution">
    <text evidence="2">The sequence shown here is derived from an EMBL/GenBank/DDBJ whole genome shotgun (WGS) entry which is preliminary data.</text>
</comment>
<accession>A0A1Y1Y1U7</accession>
<sequence length="159" mass="17635">MSNWQYTQSGATSMRETTKAQTRDLLKAKNNGLPSMEGPCTWRRYSSNWKPEDARFDEPSDPAAATGLSNPTLSLVLERQSPGEPDHWSLFIARGSSANEPGDVYMVTGDAENMHFVHKPNVKHLLSEGYKTAYELCTALSKEAELWVKQGAESETPPS</sequence>
<dbReference type="AlphaFoldDB" id="A0A1Y1Y1U7"/>